<feature type="non-terminal residue" evidence="1">
    <location>
        <position position="321"/>
    </location>
</feature>
<comment type="caution">
    <text evidence="1">The sequence shown here is derived from an EMBL/GenBank/DDBJ whole genome shotgun (WGS) entry which is preliminary data.</text>
</comment>
<proteinExistence type="predicted"/>
<evidence type="ECO:0000313" key="2">
    <source>
        <dbReference type="Proteomes" id="UP001165060"/>
    </source>
</evidence>
<protein>
    <submittedName>
        <fullName evidence="1">Uncharacterized protein</fullName>
    </submittedName>
</protein>
<gene>
    <name evidence="1" type="ORF">TeGR_g12405</name>
</gene>
<accession>A0ABQ6N285</accession>
<name>A0ABQ6N285_9STRA</name>
<dbReference type="EMBL" id="BRYB01000829">
    <property type="protein sequence ID" value="GMI38529.1"/>
    <property type="molecule type" value="Genomic_DNA"/>
</dbReference>
<sequence length="321" mass="31493">MSASPDLSALPTLPLSLGTRLLSSAPPLAFHPGGDVTLAGEGLYAAPRAGQPAGQPAQLTDCGDRGAVLAAPSDTPAASLLSLVPSGASGASGGSGYELRGPGVPPAAAGLPPLVAPSALRAAPGGRGWLLACAVPDLLVGSGASRSVLALPATGRVLAAEFLPPAPGGAGAAAAAPPPVLAVTSCGGVFLDELPLRSPPAPAEPYKQAAVLPATGSSPLAVLLLSLSGGLLSLAFPRAPTRELPCPPDARAVPLPEPCLSIAAHQASFLALLPSLLLSLPPASPPSLSSPVPPSCTAVHAHPRAPGFYLRSPSRYLYCLP</sequence>
<organism evidence="1 2">
    <name type="scientific">Tetraparma gracilis</name>
    <dbReference type="NCBI Taxonomy" id="2962635"/>
    <lineage>
        <taxon>Eukaryota</taxon>
        <taxon>Sar</taxon>
        <taxon>Stramenopiles</taxon>
        <taxon>Ochrophyta</taxon>
        <taxon>Bolidophyceae</taxon>
        <taxon>Parmales</taxon>
        <taxon>Triparmaceae</taxon>
        <taxon>Tetraparma</taxon>
    </lineage>
</organism>
<reference evidence="1 2" key="1">
    <citation type="journal article" date="2023" name="Commun. Biol.">
        <title>Genome analysis of Parmales, the sister group of diatoms, reveals the evolutionary specialization of diatoms from phago-mixotrophs to photoautotrophs.</title>
        <authorList>
            <person name="Ban H."/>
            <person name="Sato S."/>
            <person name="Yoshikawa S."/>
            <person name="Yamada K."/>
            <person name="Nakamura Y."/>
            <person name="Ichinomiya M."/>
            <person name="Sato N."/>
            <person name="Blanc-Mathieu R."/>
            <person name="Endo H."/>
            <person name="Kuwata A."/>
            <person name="Ogata H."/>
        </authorList>
    </citation>
    <scope>NUCLEOTIDE SEQUENCE [LARGE SCALE GENOMIC DNA]</scope>
</reference>
<dbReference type="Proteomes" id="UP001165060">
    <property type="component" value="Unassembled WGS sequence"/>
</dbReference>
<evidence type="ECO:0000313" key="1">
    <source>
        <dbReference type="EMBL" id="GMI38529.1"/>
    </source>
</evidence>
<keyword evidence="2" id="KW-1185">Reference proteome</keyword>